<keyword evidence="5 15" id="KW-0597">Phosphoprotein</keyword>
<dbReference type="SMART" id="SM00387">
    <property type="entry name" value="HATPase_c"/>
    <property type="match status" value="1"/>
</dbReference>
<keyword evidence="16" id="KW-0175">Coiled coil</keyword>
<evidence type="ECO:0000259" key="23">
    <source>
        <dbReference type="PROSITE" id="PS50894"/>
    </source>
</evidence>
<dbReference type="Gene3D" id="3.30.565.10">
    <property type="entry name" value="Histidine kinase-like ATPase, C-terminal domain"/>
    <property type="match status" value="1"/>
</dbReference>
<feature type="domain" description="Histidine kinase" evidence="18">
    <location>
        <begin position="737"/>
        <end position="958"/>
    </location>
</feature>
<feature type="domain" description="HAMP" evidence="22">
    <location>
        <begin position="378"/>
        <end position="431"/>
    </location>
</feature>
<keyword evidence="4" id="KW-1003">Cell membrane</keyword>
<evidence type="ECO:0000256" key="16">
    <source>
        <dbReference type="SAM" id="Coils"/>
    </source>
</evidence>
<feature type="modified residue" description="4-aspartylphosphate" evidence="15">
    <location>
        <position position="1174"/>
    </location>
</feature>
<keyword evidence="13 17" id="KW-0472">Membrane</keyword>
<dbReference type="Pfam" id="PF00072">
    <property type="entry name" value="Response_reg"/>
    <property type="match status" value="2"/>
</dbReference>
<dbReference type="InterPro" id="IPR035965">
    <property type="entry name" value="PAS-like_dom_sf"/>
</dbReference>
<dbReference type="InterPro" id="IPR036641">
    <property type="entry name" value="HPT_dom_sf"/>
</dbReference>
<dbReference type="PRINTS" id="PR00344">
    <property type="entry name" value="BCTRLSENSOR"/>
</dbReference>
<keyword evidence="8" id="KW-0547">Nucleotide-binding</keyword>
<dbReference type="InterPro" id="IPR013655">
    <property type="entry name" value="PAS_fold_3"/>
</dbReference>
<feature type="domain" description="PAS" evidence="20">
    <location>
        <begin position="592"/>
        <end position="640"/>
    </location>
</feature>
<evidence type="ECO:0000259" key="21">
    <source>
        <dbReference type="PROSITE" id="PS50113"/>
    </source>
</evidence>
<dbReference type="PROSITE" id="PS50109">
    <property type="entry name" value="HIS_KIN"/>
    <property type="match status" value="1"/>
</dbReference>
<dbReference type="InterPro" id="IPR036890">
    <property type="entry name" value="HATPase_C_sf"/>
</dbReference>
<dbReference type="InterPro" id="IPR000700">
    <property type="entry name" value="PAS-assoc_C"/>
</dbReference>
<evidence type="ECO:0000256" key="11">
    <source>
        <dbReference type="ARBA" id="ARBA00022989"/>
    </source>
</evidence>
<dbReference type="Gene3D" id="3.40.50.2300">
    <property type="match status" value="2"/>
</dbReference>
<dbReference type="Proteomes" id="UP000778523">
    <property type="component" value="Unassembled WGS sequence"/>
</dbReference>
<keyword evidence="7 17" id="KW-0812">Transmembrane</keyword>
<evidence type="ECO:0000256" key="6">
    <source>
        <dbReference type="ARBA" id="ARBA00022679"/>
    </source>
</evidence>
<keyword evidence="10" id="KW-0067">ATP-binding</keyword>
<evidence type="ECO:0000256" key="9">
    <source>
        <dbReference type="ARBA" id="ARBA00022777"/>
    </source>
</evidence>
<proteinExistence type="predicted"/>
<dbReference type="Gene3D" id="1.10.287.130">
    <property type="match status" value="1"/>
</dbReference>
<dbReference type="SUPFAM" id="SSF55874">
    <property type="entry name" value="ATPase domain of HSP90 chaperone/DNA topoisomerase II/histidine kinase"/>
    <property type="match status" value="1"/>
</dbReference>
<keyword evidence="12" id="KW-0902">Two-component regulatory system</keyword>
<dbReference type="InterPro" id="IPR003661">
    <property type="entry name" value="HisK_dim/P_dom"/>
</dbReference>
<feature type="modified residue" description="Phosphohistidine" evidence="14">
    <location>
        <position position="1323"/>
    </location>
</feature>
<name>A0ABX2IFE3_9RHOO</name>
<dbReference type="NCBIfam" id="TIGR00229">
    <property type="entry name" value="sensory_box"/>
    <property type="match status" value="1"/>
</dbReference>
<dbReference type="Gene3D" id="3.30.450.20">
    <property type="entry name" value="PAS domain"/>
    <property type="match status" value="4"/>
</dbReference>
<evidence type="ECO:0000256" key="12">
    <source>
        <dbReference type="ARBA" id="ARBA00023012"/>
    </source>
</evidence>
<keyword evidence="11 17" id="KW-1133">Transmembrane helix</keyword>
<evidence type="ECO:0000259" key="19">
    <source>
        <dbReference type="PROSITE" id="PS50110"/>
    </source>
</evidence>
<keyword evidence="6" id="KW-0808">Transferase</keyword>
<dbReference type="SUPFAM" id="SSF47226">
    <property type="entry name" value="Histidine-containing phosphotransfer domain, HPT domain"/>
    <property type="match status" value="1"/>
</dbReference>
<dbReference type="CDD" id="cd00082">
    <property type="entry name" value="HisKA"/>
    <property type="match status" value="1"/>
</dbReference>
<dbReference type="PROSITE" id="PS50894">
    <property type="entry name" value="HPT"/>
    <property type="match status" value="1"/>
</dbReference>
<evidence type="ECO:0000256" key="8">
    <source>
        <dbReference type="ARBA" id="ARBA00022741"/>
    </source>
</evidence>
<dbReference type="Pfam" id="PF02518">
    <property type="entry name" value="HATPase_c"/>
    <property type="match status" value="1"/>
</dbReference>
<dbReference type="EMBL" id="JABCSC020000002">
    <property type="protein sequence ID" value="NSL55383.1"/>
    <property type="molecule type" value="Genomic_DNA"/>
</dbReference>
<evidence type="ECO:0000256" key="1">
    <source>
        <dbReference type="ARBA" id="ARBA00000085"/>
    </source>
</evidence>
<dbReference type="SMART" id="SM00091">
    <property type="entry name" value="PAS"/>
    <property type="match status" value="2"/>
</dbReference>
<evidence type="ECO:0000256" key="3">
    <source>
        <dbReference type="ARBA" id="ARBA00012438"/>
    </source>
</evidence>
<dbReference type="CDD" id="cd17546">
    <property type="entry name" value="REC_hyHK_CKI1_RcsC-like"/>
    <property type="match status" value="2"/>
</dbReference>
<dbReference type="SMART" id="SM00073">
    <property type="entry name" value="HPT"/>
    <property type="match status" value="1"/>
</dbReference>
<dbReference type="PROSITE" id="PS50112">
    <property type="entry name" value="PAS"/>
    <property type="match status" value="1"/>
</dbReference>
<evidence type="ECO:0000256" key="4">
    <source>
        <dbReference type="ARBA" id="ARBA00022475"/>
    </source>
</evidence>
<evidence type="ECO:0000256" key="13">
    <source>
        <dbReference type="ARBA" id="ARBA00023136"/>
    </source>
</evidence>
<dbReference type="SUPFAM" id="SSF47384">
    <property type="entry name" value="Homodimeric domain of signal transducing histidine kinase"/>
    <property type="match status" value="1"/>
</dbReference>
<reference evidence="24 25" key="1">
    <citation type="submission" date="2020-06" db="EMBL/GenBank/DDBJ databases">
        <title>Draft genome of Uliginosibacterium sp. IMCC34675.</title>
        <authorList>
            <person name="Song J."/>
        </authorList>
    </citation>
    <scope>NUCLEOTIDE SEQUENCE [LARGE SCALE GENOMIC DNA]</scope>
    <source>
        <strain evidence="24 25">IMCC34675</strain>
    </source>
</reference>
<evidence type="ECO:0000256" key="5">
    <source>
        <dbReference type="ARBA" id="ARBA00022553"/>
    </source>
</evidence>
<dbReference type="PROSITE" id="PS50110">
    <property type="entry name" value="RESPONSE_REGULATORY"/>
    <property type="match status" value="2"/>
</dbReference>
<dbReference type="EC" id="2.7.13.3" evidence="3"/>
<gene>
    <name evidence="24" type="ORF">HJ583_010135</name>
</gene>
<sequence>MGSLFHASSIRRSLLWRSFFIVLLALLVFAATTYYLVVLPGQQRSAEAQMHASSAELENRLRRLLRLVETTVRVSRTWMIESRFALDTQKPFDQGLSVDIEALRRLNQFFVPILDNNLEISSVILADESGAESLTLRDRQGQLINRLSNPARWGRQVYWITWGQGLSNPRIERRELDYDARTRPWFTGGMALKGDGELFWTQPYTFFTTREPGVTAVSRLTAPDGRRYLIAHDVSLLDLSHFTRELQAGKNGVGALFDSQMRLLGVPRSPHYQDEEAIKQAVLQPIDHEPLLAVREATRHWQQAGQPDKQLGSLQLSDGEAWLYQFRHLRLGSQQVWLGVYAPEADYALLGPRELSVLGILTLLTLGLTACVMLPSARGFARPLEKLVVESERIGRMELDQPVVVASRLIEVRQLVAAQEAMRESLLGTTRSLEEANATLEARVAERTHALEKSSRSAEDSRKQLMTMANALPCAVFRYEAGVGGGGQFVFVSAMACEIWGITLSQMLRDFEQRWGRVHPEDAAPARAAFEAAIEAREGIESLFRLVDPEGAVRWIETRAQVAQAEDGRWIWNGYWLDVTAQQEANRALADRMEFQRVLVDTIPYPIFYKGPDARFLGFNRSYCETFGVAREALLGKQVLDLEYLPIADRIIYQQEDEDIIARAGSLQREALIPFADGQTHHTLYWVSGFRKADGSPGGLVGTFVDISAQKAAEAQMTQAKELAEEAARIKSDFLANMSHEIRTPMNAVIGMAHLMQKTGLDPRQHDYLAKIQRSSQHLLGILNDILDFSKIEAGKLEVEEADFDLERLLENVADLIAEKTAAKGLELIFDIAADVPRQLRGDALRLGQVLINYANNAVKFTERGEITIQARLRHSSETRALVYFAVRDTGIGLTPEQQARLFQSFQQADASTTRKYGGTGLGLAICKSLASLMGGEVGVESEAGQGSCFWFTASLGLGETQSRTLLPDPDLRGLPVLVVDDNENARTVLAEMLGSMSFRVTTAAGGREALAVLREAAQAGQLPSIVFLDWQMPGMDGIELARAIGELGLAPAPRLIMVTAYGREEVMKAAPGVGIDYVLVKPVNASLLFDAAMRLLGGALVEPAPGLTGLDVDESRLASIAGARILLVEDNDLNQEVACGLLADAGFEVEVAENGAQALERLAVSHYDLVLMDMQMPVMDGPAATREIRRQPALANLPVIAMTANAMQQDRELCAEAGMNDFVTKPIDPGALWAALLCWIPPRHTSAAAAPLARPAAAESSVVLPEVLDGVDMQAGLKHVMGKRALYLSLLHKFRDGQRGTLAALQAALDLQDYVSAERLAHTTKGVAGNIGAATVQARAAVLEAALREQRMEQVPAALAGLAEALNRVLASLDAHLAEVRCEAAESSPEALLSLCREFSARLADDDSAAVDSFEAAAGALRAAFPSRFTLIEGAIRSFDFETALTTLQDALAERGIRL</sequence>
<feature type="domain" description="HPt" evidence="23">
    <location>
        <begin position="1284"/>
        <end position="1377"/>
    </location>
</feature>
<dbReference type="Pfam" id="PF08448">
    <property type="entry name" value="PAS_4"/>
    <property type="match status" value="1"/>
</dbReference>
<dbReference type="InterPro" id="IPR003660">
    <property type="entry name" value="HAMP_dom"/>
</dbReference>
<dbReference type="Pfam" id="PF01627">
    <property type="entry name" value="Hpt"/>
    <property type="match status" value="1"/>
</dbReference>
<feature type="modified residue" description="4-aspartylphosphate" evidence="15">
    <location>
        <position position="1030"/>
    </location>
</feature>
<dbReference type="Pfam" id="PF08447">
    <property type="entry name" value="PAS_3"/>
    <property type="match status" value="1"/>
</dbReference>
<dbReference type="InterPro" id="IPR008207">
    <property type="entry name" value="Sig_transdc_His_kin_Hpt_dom"/>
</dbReference>
<dbReference type="Gene3D" id="1.20.120.160">
    <property type="entry name" value="HPT domain"/>
    <property type="match status" value="1"/>
</dbReference>
<comment type="caution">
    <text evidence="24">The sequence shown here is derived from an EMBL/GenBank/DDBJ whole genome shotgun (WGS) entry which is preliminary data.</text>
</comment>
<dbReference type="InterPro" id="IPR036097">
    <property type="entry name" value="HisK_dim/P_sf"/>
</dbReference>
<feature type="domain" description="Response regulatory" evidence="19">
    <location>
        <begin position="1125"/>
        <end position="1241"/>
    </location>
</feature>
<dbReference type="CDD" id="cd06225">
    <property type="entry name" value="HAMP"/>
    <property type="match status" value="1"/>
</dbReference>
<evidence type="ECO:0000259" key="20">
    <source>
        <dbReference type="PROSITE" id="PS50112"/>
    </source>
</evidence>
<evidence type="ECO:0000256" key="17">
    <source>
        <dbReference type="SAM" id="Phobius"/>
    </source>
</evidence>
<feature type="transmembrane region" description="Helical" evidence="17">
    <location>
        <begin position="14"/>
        <end position="37"/>
    </location>
</feature>
<dbReference type="PROSITE" id="PS50885">
    <property type="entry name" value="HAMP"/>
    <property type="match status" value="1"/>
</dbReference>
<dbReference type="InterPro" id="IPR011006">
    <property type="entry name" value="CheY-like_superfamily"/>
</dbReference>
<feature type="domain" description="PAC" evidence="21">
    <location>
        <begin position="667"/>
        <end position="719"/>
    </location>
</feature>
<dbReference type="SUPFAM" id="SSF52172">
    <property type="entry name" value="CheY-like"/>
    <property type="match status" value="2"/>
</dbReference>
<dbReference type="CDD" id="cd18773">
    <property type="entry name" value="PDC1_HK_sensor"/>
    <property type="match status" value="1"/>
</dbReference>
<dbReference type="CDD" id="cd00130">
    <property type="entry name" value="PAS"/>
    <property type="match status" value="1"/>
</dbReference>
<dbReference type="CDD" id="cd16922">
    <property type="entry name" value="HATPase_EvgS-ArcB-TorS-like"/>
    <property type="match status" value="1"/>
</dbReference>
<dbReference type="InterPro" id="IPR004358">
    <property type="entry name" value="Sig_transdc_His_kin-like_C"/>
</dbReference>
<dbReference type="InterPro" id="IPR000014">
    <property type="entry name" value="PAS"/>
</dbReference>
<dbReference type="InterPro" id="IPR003594">
    <property type="entry name" value="HATPase_dom"/>
</dbReference>
<dbReference type="SMART" id="SM00448">
    <property type="entry name" value="REC"/>
    <property type="match status" value="2"/>
</dbReference>
<evidence type="ECO:0000313" key="25">
    <source>
        <dbReference type="Proteomes" id="UP000778523"/>
    </source>
</evidence>
<organism evidence="24 25">
    <name type="scientific">Uliginosibacterium aquaticum</name>
    <dbReference type="NCBI Taxonomy" id="2731212"/>
    <lineage>
        <taxon>Bacteria</taxon>
        <taxon>Pseudomonadati</taxon>
        <taxon>Pseudomonadota</taxon>
        <taxon>Betaproteobacteria</taxon>
        <taxon>Rhodocyclales</taxon>
        <taxon>Zoogloeaceae</taxon>
        <taxon>Uliginosibacterium</taxon>
    </lineage>
</organism>
<feature type="coiled-coil region" evidence="16">
    <location>
        <begin position="799"/>
        <end position="826"/>
    </location>
</feature>
<dbReference type="InterPro" id="IPR013656">
    <property type="entry name" value="PAS_4"/>
</dbReference>
<dbReference type="Pfam" id="PF00512">
    <property type="entry name" value="HisKA"/>
    <property type="match status" value="1"/>
</dbReference>
<dbReference type="InterPro" id="IPR001789">
    <property type="entry name" value="Sig_transdc_resp-reg_receiver"/>
</dbReference>
<evidence type="ECO:0000313" key="24">
    <source>
        <dbReference type="EMBL" id="NSL55383.1"/>
    </source>
</evidence>
<keyword evidence="9" id="KW-0418">Kinase</keyword>
<comment type="catalytic activity">
    <reaction evidence="1">
        <text>ATP + protein L-histidine = ADP + protein N-phospho-L-histidine.</text>
        <dbReference type="EC" id="2.7.13.3"/>
    </reaction>
</comment>
<comment type="subcellular location">
    <subcellularLocation>
        <location evidence="2">Cell membrane</location>
        <topology evidence="2">Multi-pass membrane protein</topology>
    </subcellularLocation>
</comment>
<dbReference type="Gene3D" id="6.10.340.10">
    <property type="match status" value="1"/>
</dbReference>
<keyword evidence="25" id="KW-1185">Reference proteome</keyword>
<dbReference type="SMART" id="SM00388">
    <property type="entry name" value="HisKA"/>
    <property type="match status" value="1"/>
</dbReference>
<evidence type="ECO:0000256" key="10">
    <source>
        <dbReference type="ARBA" id="ARBA00022840"/>
    </source>
</evidence>
<evidence type="ECO:0000256" key="14">
    <source>
        <dbReference type="PROSITE-ProRule" id="PRU00110"/>
    </source>
</evidence>
<protein>
    <recommendedName>
        <fullName evidence="3">histidine kinase</fullName>
        <ecNumber evidence="3">2.7.13.3</ecNumber>
    </recommendedName>
</protein>
<dbReference type="PANTHER" id="PTHR45339">
    <property type="entry name" value="HYBRID SIGNAL TRANSDUCTION HISTIDINE KINASE J"/>
    <property type="match status" value="1"/>
</dbReference>
<evidence type="ECO:0000259" key="18">
    <source>
        <dbReference type="PROSITE" id="PS50109"/>
    </source>
</evidence>
<dbReference type="PROSITE" id="PS50113">
    <property type="entry name" value="PAC"/>
    <property type="match status" value="1"/>
</dbReference>
<accession>A0ABX2IFE3</accession>
<evidence type="ECO:0000256" key="7">
    <source>
        <dbReference type="ARBA" id="ARBA00022692"/>
    </source>
</evidence>
<dbReference type="RefSeq" id="WP_170021796.1">
    <property type="nucleotide sequence ID" value="NZ_JABCSC020000002.1"/>
</dbReference>
<feature type="domain" description="Response regulatory" evidence="19">
    <location>
        <begin position="976"/>
        <end position="1097"/>
    </location>
</feature>
<dbReference type="InterPro" id="IPR005467">
    <property type="entry name" value="His_kinase_dom"/>
</dbReference>
<dbReference type="SUPFAM" id="SSF55785">
    <property type="entry name" value="PYP-like sensor domain (PAS domain)"/>
    <property type="match status" value="2"/>
</dbReference>
<dbReference type="PANTHER" id="PTHR45339:SF1">
    <property type="entry name" value="HYBRID SIGNAL TRANSDUCTION HISTIDINE KINASE J"/>
    <property type="match status" value="1"/>
</dbReference>
<evidence type="ECO:0000256" key="2">
    <source>
        <dbReference type="ARBA" id="ARBA00004651"/>
    </source>
</evidence>
<evidence type="ECO:0000256" key="15">
    <source>
        <dbReference type="PROSITE-ProRule" id="PRU00169"/>
    </source>
</evidence>
<evidence type="ECO:0000259" key="22">
    <source>
        <dbReference type="PROSITE" id="PS50885"/>
    </source>
</evidence>